<keyword evidence="4" id="KW-1185">Reference proteome</keyword>
<evidence type="ECO:0000313" key="4">
    <source>
        <dbReference type="Proteomes" id="UP000186817"/>
    </source>
</evidence>
<feature type="chain" id="PRO_5012073542" evidence="2">
    <location>
        <begin position="25"/>
        <end position="253"/>
    </location>
</feature>
<gene>
    <name evidence="3" type="ORF">AK812_SmicGene7085</name>
</gene>
<dbReference type="Proteomes" id="UP000186817">
    <property type="component" value="Unassembled WGS sequence"/>
</dbReference>
<name>A0A1Q9EPF3_SYMMI</name>
<evidence type="ECO:0000313" key="3">
    <source>
        <dbReference type="EMBL" id="OLQ09316.1"/>
    </source>
</evidence>
<reference evidence="3 4" key="1">
    <citation type="submission" date="2016-02" db="EMBL/GenBank/DDBJ databases">
        <title>Genome analysis of coral dinoflagellate symbionts highlights evolutionary adaptations to a symbiotic lifestyle.</title>
        <authorList>
            <person name="Aranda M."/>
            <person name="Li Y."/>
            <person name="Liew Y.J."/>
            <person name="Baumgarten S."/>
            <person name="Simakov O."/>
            <person name="Wilson M."/>
            <person name="Piel J."/>
            <person name="Ashoor H."/>
            <person name="Bougouffa S."/>
            <person name="Bajic V.B."/>
            <person name="Ryu T."/>
            <person name="Ravasi T."/>
            <person name="Bayer T."/>
            <person name="Micklem G."/>
            <person name="Kim H."/>
            <person name="Bhak J."/>
            <person name="Lajeunesse T.C."/>
            <person name="Voolstra C.R."/>
        </authorList>
    </citation>
    <scope>NUCLEOTIDE SEQUENCE [LARGE SCALE GENOMIC DNA]</scope>
    <source>
        <strain evidence="3 4">CCMP2467</strain>
    </source>
</reference>
<accession>A0A1Q9EPF3</accession>
<organism evidence="3 4">
    <name type="scientific">Symbiodinium microadriaticum</name>
    <name type="common">Dinoflagellate</name>
    <name type="synonym">Zooxanthella microadriatica</name>
    <dbReference type="NCBI Taxonomy" id="2951"/>
    <lineage>
        <taxon>Eukaryota</taxon>
        <taxon>Sar</taxon>
        <taxon>Alveolata</taxon>
        <taxon>Dinophyceae</taxon>
        <taxon>Suessiales</taxon>
        <taxon>Symbiodiniaceae</taxon>
        <taxon>Symbiodinium</taxon>
    </lineage>
</organism>
<sequence>MAILLPMPCFVAAVLLVRTDTANAAHAGIGVGPCQELLYFPGRFATSIMAGRGNTGKLTDRAMMVKGFLERVSLGAAASLKKLAEKAPDSATTMEATRLEGGGITHPESLLLRWMGGRCSAELADPGVCSIVQRASSSKVTNERGAVPRGTARRSDAGTSEDPSDSDSEISASESKATPRQRAKDFENVLGRFHRAFEPRGPSEASPKPMPATEALFHAARAGNYNDSGEEEDEEEDEEEAEDNVESWWWQRW</sequence>
<dbReference type="AlphaFoldDB" id="A0A1Q9EPF3"/>
<feature type="compositionally biased region" description="Acidic residues" evidence="1">
    <location>
        <begin position="228"/>
        <end position="245"/>
    </location>
</feature>
<proteinExistence type="predicted"/>
<protein>
    <submittedName>
        <fullName evidence="3">Uncharacterized protein</fullName>
    </submittedName>
</protein>
<feature type="region of interest" description="Disordered" evidence="1">
    <location>
        <begin position="136"/>
        <end position="253"/>
    </location>
</feature>
<evidence type="ECO:0000256" key="1">
    <source>
        <dbReference type="SAM" id="MobiDB-lite"/>
    </source>
</evidence>
<evidence type="ECO:0000256" key="2">
    <source>
        <dbReference type="SAM" id="SignalP"/>
    </source>
</evidence>
<comment type="caution">
    <text evidence="3">The sequence shown here is derived from an EMBL/GenBank/DDBJ whole genome shotgun (WGS) entry which is preliminary data.</text>
</comment>
<feature type="signal peptide" evidence="2">
    <location>
        <begin position="1"/>
        <end position="24"/>
    </location>
</feature>
<dbReference type="OrthoDB" id="10371015at2759"/>
<keyword evidence="2" id="KW-0732">Signal</keyword>
<dbReference type="EMBL" id="LSRX01000099">
    <property type="protein sequence ID" value="OLQ09316.1"/>
    <property type="molecule type" value="Genomic_DNA"/>
</dbReference>